<proteinExistence type="predicted"/>
<dbReference type="KEGG" id="mdu:MDUV_43220"/>
<feature type="domain" description="Ribbon-helix-helix protein CopG" evidence="1">
    <location>
        <begin position="35"/>
        <end position="72"/>
    </location>
</feature>
<sequence>MRVAVLGYFSWVADLFGVPQLQSDELATLRGKQDVSATVDADLLAAADPDAKAIDVSRSELIEQALRYEHRRLALQNYTTHTVPALNVDDYAATMYQANRDVNL</sequence>
<dbReference type="Pfam" id="PF01402">
    <property type="entry name" value="RHH_1"/>
    <property type="match status" value="1"/>
</dbReference>
<evidence type="ECO:0000259" key="1">
    <source>
        <dbReference type="Pfam" id="PF01402"/>
    </source>
</evidence>
<dbReference type="CDD" id="cd21631">
    <property type="entry name" value="RHH_CopG_NikR-like"/>
    <property type="match status" value="1"/>
</dbReference>
<dbReference type="EMBL" id="AP022563">
    <property type="protein sequence ID" value="BBX19462.1"/>
    <property type="molecule type" value="Genomic_DNA"/>
</dbReference>
<protein>
    <recommendedName>
        <fullName evidence="1">Ribbon-helix-helix protein CopG domain-containing protein</fullName>
    </recommendedName>
</protein>
<dbReference type="Proteomes" id="UP000467006">
    <property type="component" value="Chromosome"/>
</dbReference>
<accession>A0A7I7K7S4</accession>
<dbReference type="AlphaFoldDB" id="A0A7I7K7S4"/>
<evidence type="ECO:0000313" key="2">
    <source>
        <dbReference type="EMBL" id="BBX19462.1"/>
    </source>
</evidence>
<dbReference type="InterPro" id="IPR002145">
    <property type="entry name" value="CopG"/>
</dbReference>
<keyword evidence="3" id="KW-1185">Reference proteome</keyword>
<dbReference type="GO" id="GO:0006355">
    <property type="term" value="P:regulation of DNA-templated transcription"/>
    <property type="evidence" value="ECO:0007669"/>
    <property type="project" value="InterPro"/>
</dbReference>
<organism evidence="2 3">
    <name type="scientific">Mycolicibacterium duvalii</name>
    <dbReference type="NCBI Taxonomy" id="39688"/>
    <lineage>
        <taxon>Bacteria</taxon>
        <taxon>Bacillati</taxon>
        <taxon>Actinomycetota</taxon>
        <taxon>Actinomycetes</taxon>
        <taxon>Mycobacteriales</taxon>
        <taxon>Mycobacteriaceae</taxon>
        <taxon>Mycolicibacterium</taxon>
    </lineage>
</organism>
<gene>
    <name evidence="2" type="ORF">MDUV_43220</name>
</gene>
<evidence type="ECO:0000313" key="3">
    <source>
        <dbReference type="Proteomes" id="UP000467006"/>
    </source>
</evidence>
<name>A0A7I7K7S4_9MYCO</name>
<reference evidence="2 3" key="1">
    <citation type="journal article" date="2019" name="Emerg. Microbes Infect.">
        <title>Comprehensive subspecies identification of 175 nontuberculous mycobacteria species based on 7547 genomic profiles.</title>
        <authorList>
            <person name="Matsumoto Y."/>
            <person name="Kinjo T."/>
            <person name="Motooka D."/>
            <person name="Nabeya D."/>
            <person name="Jung N."/>
            <person name="Uechi K."/>
            <person name="Horii T."/>
            <person name="Iida T."/>
            <person name="Fujita J."/>
            <person name="Nakamura S."/>
        </authorList>
    </citation>
    <scope>NUCLEOTIDE SEQUENCE [LARGE SCALE GENOMIC DNA]</scope>
    <source>
        <strain evidence="2 3">JCM 6396</strain>
    </source>
</reference>